<keyword evidence="4" id="KW-1185">Reference proteome</keyword>
<protein>
    <recommendedName>
        <fullName evidence="6">Terminase</fullName>
    </recommendedName>
</protein>
<comment type="caution">
    <text evidence="3">The sequence shown here is derived from an EMBL/GenBank/DDBJ whole genome shotgun (WGS) entry which is preliminary data.</text>
</comment>
<dbReference type="Gene3D" id="3.40.50.300">
    <property type="entry name" value="P-loop containing nucleotide triphosphate hydrolases"/>
    <property type="match status" value="1"/>
</dbReference>
<dbReference type="InterPro" id="IPR027417">
    <property type="entry name" value="P-loop_NTPase"/>
</dbReference>
<feature type="region of interest" description="Disordered" evidence="1">
    <location>
        <begin position="1"/>
        <end position="28"/>
    </location>
</feature>
<gene>
    <name evidence="2" type="ORF">BJ972_000510</name>
    <name evidence="3" type="ORF">ESP50_11235</name>
</gene>
<reference evidence="2 5" key="2">
    <citation type="submission" date="2020-07" db="EMBL/GenBank/DDBJ databases">
        <title>Sequencing the genomes of 1000 actinobacteria strains.</title>
        <authorList>
            <person name="Klenk H.-P."/>
        </authorList>
    </citation>
    <scope>NUCLEOTIDE SEQUENCE [LARGE SCALE GENOMIC DNA]</scope>
    <source>
        <strain evidence="2 5">DSM 23870</strain>
    </source>
</reference>
<evidence type="ECO:0000313" key="3">
    <source>
        <dbReference type="EMBL" id="RXZ86323.1"/>
    </source>
</evidence>
<feature type="compositionally biased region" description="Polar residues" evidence="1">
    <location>
        <begin position="14"/>
        <end position="28"/>
    </location>
</feature>
<dbReference type="RefSeq" id="WP_129175144.1">
    <property type="nucleotide sequence ID" value="NZ_JACCBI010000001.1"/>
</dbReference>
<dbReference type="Proteomes" id="UP000581087">
    <property type="component" value="Unassembled WGS sequence"/>
</dbReference>
<dbReference type="EMBL" id="JACCBI010000001">
    <property type="protein sequence ID" value="NYD65991.1"/>
    <property type="molecule type" value="Genomic_DNA"/>
</dbReference>
<accession>A0A4Q2M7N9</accession>
<name>A0A4Q2M7N9_9MICO</name>
<evidence type="ECO:0000313" key="2">
    <source>
        <dbReference type="EMBL" id="NYD65991.1"/>
    </source>
</evidence>
<dbReference type="AlphaFoldDB" id="A0A4Q2M7N9"/>
<evidence type="ECO:0000256" key="1">
    <source>
        <dbReference type="SAM" id="MobiDB-lite"/>
    </source>
</evidence>
<evidence type="ECO:0008006" key="6">
    <source>
        <dbReference type="Google" id="ProtNLM"/>
    </source>
</evidence>
<organism evidence="3 4">
    <name type="scientific">Agromyces atrinae</name>
    <dbReference type="NCBI Taxonomy" id="592376"/>
    <lineage>
        <taxon>Bacteria</taxon>
        <taxon>Bacillati</taxon>
        <taxon>Actinomycetota</taxon>
        <taxon>Actinomycetes</taxon>
        <taxon>Micrococcales</taxon>
        <taxon>Microbacteriaceae</taxon>
        <taxon>Agromyces</taxon>
    </lineage>
</organism>
<evidence type="ECO:0000313" key="5">
    <source>
        <dbReference type="Proteomes" id="UP000581087"/>
    </source>
</evidence>
<dbReference type="OrthoDB" id="5077950at2"/>
<proteinExistence type="predicted"/>
<sequence>MVTTDATILREQASFDNEATTPDTGSSSFLTDEWDSLRSSVIPPRHVSVLSDSPEGREEFLAGAELLRFYGDRAYTNPTTRQPMQPLPQQCLAADAVNGAAEAGMSSFALLMPRRASKTSGLFALALGRCQTRENYLVAYTMTTTALKARTRFKTDIVRPLEELYPDAKTRPFQIVKAGGSECVVFQNGSRFAILPPKGESFRSDSWDLIIIDEAGEADPETTEDILAGALSTMDTRPDAMLIVTGTAAKFRDGNLLWQTLEDGRHARLNTGILEFSAPDSTTEDELDDWETAKALVLAAHPGVGVLTNISKVEERWHKLSRAQFAEEYLSIFGTDGAVGGFLDMDAWRKLAVEKMPTLPAKFGLAIATHPDMTFSSIVAAWRDRKGRACVGVLEHGHGIDWLGEKSLAISRKHAQPVVHDTQGSVSVEVEWLSRRRPKPRLAPQSFGEVKTAHALLVKEIERGNFVHFGQPMLDAAAAVAVKRPVGDKAWLLGRNRKTPADDITPMEAAALALRYYDATSTRQRVKGSA</sequence>
<dbReference type="EMBL" id="SDPM01000005">
    <property type="protein sequence ID" value="RXZ86323.1"/>
    <property type="molecule type" value="Genomic_DNA"/>
</dbReference>
<dbReference type="Proteomes" id="UP000292686">
    <property type="component" value="Unassembled WGS sequence"/>
</dbReference>
<evidence type="ECO:0000313" key="4">
    <source>
        <dbReference type="Proteomes" id="UP000292686"/>
    </source>
</evidence>
<reference evidence="3 4" key="1">
    <citation type="submission" date="2019-01" db="EMBL/GenBank/DDBJ databases">
        <title>Agromyces.</title>
        <authorList>
            <person name="Li J."/>
        </authorList>
    </citation>
    <scope>NUCLEOTIDE SEQUENCE [LARGE SCALE GENOMIC DNA]</scope>
    <source>
        <strain evidence="3 4">DSM 23870</strain>
    </source>
</reference>